<evidence type="ECO:0000259" key="1">
    <source>
        <dbReference type="Pfam" id="PF00107"/>
    </source>
</evidence>
<dbReference type="InterPro" id="IPR036291">
    <property type="entry name" value="NAD(P)-bd_dom_sf"/>
</dbReference>
<organism evidence="2 3">
    <name type="scientific">Ceriporiopsis subvermispora (strain B)</name>
    <name type="common">White-rot fungus</name>
    <name type="synonym">Gelatoporia subvermispora</name>
    <dbReference type="NCBI Taxonomy" id="914234"/>
    <lineage>
        <taxon>Eukaryota</taxon>
        <taxon>Fungi</taxon>
        <taxon>Dikarya</taxon>
        <taxon>Basidiomycota</taxon>
        <taxon>Agaricomycotina</taxon>
        <taxon>Agaricomycetes</taxon>
        <taxon>Polyporales</taxon>
        <taxon>Gelatoporiaceae</taxon>
        <taxon>Gelatoporia</taxon>
    </lineage>
</organism>
<dbReference type="PANTHER" id="PTHR45033:SF2">
    <property type="entry name" value="ZINC-TYPE ALCOHOL DEHYDROGENASE-LIKE PROTEIN C1773.06C"/>
    <property type="match status" value="1"/>
</dbReference>
<proteinExistence type="predicted"/>
<dbReference type="OrthoDB" id="9930022at2759"/>
<protein>
    <recommendedName>
        <fullName evidence="1">Alcohol dehydrogenase-like C-terminal domain-containing protein</fullName>
    </recommendedName>
</protein>
<name>M2RSZ2_CERS8</name>
<dbReference type="InterPro" id="IPR013149">
    <property type="entry name" value="ADH-like_C"/>
</dbReference>
<feature type="domain" description="Alcohol dehydrogenase-like C-terminal" evidence="1">
    <location>
        <begin position="119"/>
        <end position="158"/>
    </location>
</feature>
<keyword evidence="3" id="KW-1185">Reference proteome</keyword>
<reference evidence="2 3" key="1">
    <citation type="journal article" date="2012" name="Proc. Natl. Acad. Sci. U.S.A.">
        <title>Comparative genomics of Ceriporiopsis subvermispora and Phanerochaete chrysosporium provide insight into selective ligninolysis.</title>
        <authorList>
            <person name="Fernandez-Fueyo E."/>
            <person name="Ruiz-Duenas F.J."/>
            <person name="Ferreira P."/>
            <person name="Floudas D."/>
            <person name="Hibbett D.S."/>
            <person name="Canessa P."/>
            <person name="Larrondo L.F."/>
            <person name="James T.Y."/>
            <person name="Seelenfreund D."/>
            <person name="Lobos S."/>
            <person name="Polanco R."/>
            <person name="Tello M."/>
            <person name="Honda Y."/>
            <person name="Watanabe T."/>
            <person name="Watanabe T."/>
            <person name="Ryu J.S."/>
            <person name="Kubicek C.P."/>
            <person name="Schmoll M."/>
            <person name="Gaskell J."/>
            <person name="Hammel K.E."/>
            <person name="St John F.J."/>
            <person name="Vanden Wymelenberg A."/>
            <person name="Sabat G."/>
            <person name="Splinter BonDurant S."/>
            <person name="Syed K."/>
            <person name="Yadav J.S."/>
            <person name="Doddapaneni H."/>
            <person name="Subramanian V."/>
            <person name="Lavin J.L."/>
            <person name="Oguiza J.A."/>
            <person name="Perez G."/>
            <person name="Pisabarro A.G."/>
            <person name="Ramirez L."/>
            <person name="Santoyo F."/>
            <person name="Master E."/>
            <person name="Coutinho P.M."/>
            <person name="Henrissat B."/>
            <person name="Lombard V."/>
            <person name="Magnuson J.K."/>
            <person name="Kuees U."/>
            <person name="Hori C."/>
            <person name="Igarashi K."/>
            <person name="Samejima M."/>
            <person name="Held B.W."/>
            <person name="Barry K.W."/>
            <person name="LaButti K.M."/>
            <person name="Lapidus A."/>
            <person name="Lindquist E.A."/>
            <person name="Lucas S.M."/>
            <person name="Riley R."/>
            <person name="Salamov A.A."/>
            <person name="Hoffmeister D."/>
            <person name="Schwenk D."/>
            <person name="Hadar Y."/>
            <person name="Yarden O."/>
            <person name="de Vries R.P."/>
            <person name="Wiebenga A."/>
            <person name="Stenlid J."/>
            <person name="Eastwood D."/>
            <person name="Grigoriev I.V."/>
            <person name="Berka R.M."/>
            <person name="Blanchette R.A."/>
            <person name="Kersten P."/>
            <person name="Martinez A.T."/>
            <person name="Vicuna R."/>
            <person name="Cullen D."/>
        </authorList>
    </citation>
    <scope>NUCLEOTIDE SEQUENCE [LARGE SCALE GENOMIC DNA]</scope>
    <source>
        <strain evidence="2 3">B</strain>
    </source>
</reference>
<dbReference type="STRING" id="914234.M2RSZ2"/>
<dbReference type="Gene3D" id="3.40.50.720">
    <property type="entry name" value="NAD(P)-binding Rossmann-like Domain"/>
    <property type="match status" value="1"/>
</dbReference>
<dbReference type="Pfam" id="PF00107">
    <property type="entry name" value="ADH_zinc_N"/>
    <property type="match status" value="1"/>
</dbReference>
<dbReference type="PANTHER" id="PTHR45033">
    <property type="match status" value="1"/>
</dbReference>
<evidence type="ECO:0000313" key="2">
    <source>
        <dbReference type="EMBL" id="EMD41562.1"/>
    </source>
</evidence>
<dbReference type="EMBL" id="KB445791">
    <property type="protein sequence ID" value="EMD41562.1"/>
    <property type="molecule type" value="Genomic_DNA"/>
</dbReference>
<evidence type="ECO:0000313" key="3">
    <source>
        <dbReference type="Proteomes" id="UP000016930"/>
    </source>
</evidence>
<sequence length="216" mass="22592">MSGFLSVSPARRDIQPDEISEILSRKQVLSKPEKRVSSPLRTHTGLGGPIEGVLTEYKIFPAHCPCALQNLVGIPKHLSYEKASTLPCAALTAYNGLMGPVPLKGDDIVLVQGTGGGSIFALQLAVASGVTVTATSSSDEKLKIAQKLGAKHLINCKKTPACQLGQRSASAGAYYVLPDPCSGPLTGRYVAFEYRRTVAALTTSSSAAARVHSGTA</sequence>
<dbReference type="AlphaFoldDB" id="M2RSZ2"/>
<accession>M2RSZ2</accession>
<dbReference type="SUPFAM" id="SSF51735">
    <property type="entry name" value="NAD(P)-binding Rossmann-fold domains"/>
    <property type="match status" value="1"/>
</dbReference>
<dbReference type="HOGENOM" id="CLU_1277489_0_0_1"/>
<dbReference type="InterPro" id="IPR052711">
    <property type="entry name" value="Zinc_ADH-like"/>
</dbReference>
<gene>
    <name evidence="2" type="ORF">CERSUDRAFT_70093</name>
</gene>
<dbReference type="Proteomes" id="UP000016930">
    <property type="component" value="Unassembled WGS sequence"/>
</dbReference>
<dbReference type="Gene3D" id="3.90.180.10">
    <property type="entry name" value="Medium-chain alcohol dehydrogenases, catalytic domain"/>
    <property type="match status" value="1"/>
</dbReference>